<name>A0A1F7Z2S0_9BACT</name>
<evidence type="ECO:0000259" key="1">
    <source>
        <dbReference type="Pfam" id="PF01996"/>
    </source>
</evidence>
<organism evidence="2 3">
    <name type="scientific">Candidatus Woesebacteria bacterium RIFCSPHIGHO2_02_FULL_39_13</name>
    <dbReference type="NCBI Taxonomy" id="1802505"/>
    <lineage>
        <taxon>Bacteria</taxon>
        <taxon>Candidatus Woeseibacteriota</taxon>
    </lineage>
</organism>
<evidence type="ECO:0000313" key="2">
    <source>
        <dbReference type="EMBL" id="OGM33730.1"/>
    </source>
</evidence>
<dbReference type="EMBL" id="MGGR01000014">
    <property type="protein sequence ID" value="OGM33730.1"/>
    <property type="molecule type" value="Genomic_DNA"/>
</dbReference>
<dbReference type="AlphaFoldDB" id="A0A1F7Z2S0"/>
<sequence length="249" mass="28407">MEIKVVKTRKFLPPKDNLWSLIKESVPSLSENSIVAITSKVVSIGEGRCIPVKDSSSKEKIIIDQSEFYIKRSGNYKSRIHTISQGMLVGSAGIDESNSNGYYILWPDNPDESARKIWKFLRKEYGVKNVGVILTDSMAVPLKRGIVGRAISYYGFVYLKNYVGSNDLFGRKFKYTRTNIPDSLAAFAVYLMGEGREQTPIVILENLPGIKFVTKKPFYKKRFTSWKVPLEEDLFRPFWNAVKWKKGGR</sequence>
<dbReference type="Gene3D" id="3.30.1330.100">
    <property type="entry name" value="CofE-like"/>
    <property type="match status" value="1"/>
</dbReference>
<dbReference type="Pfam" id="PF01996">
    <property type="entry name" value="F420_ligase"/>
    <property type="match status" value="1"/>
</dbReference>
<proteinExistence type="predicted"/>
<evidence type="ECO:0000313" key="3">
    <source>
        <dbReference type="Proteomes" id="UP000177169"/>
    </source>
</evidence>
<dbReference type="SUPFAM" id="SSF144010">
    <property type="entry name" value="CofE-like"/>
    <property type="match status" value="1"/>
</dbReference>
<reference evidence="2 3" key="1">
    <citation type="journal article" date="2016" name="Nat. Commun.">
        <title>Thousands of microbial genomes shed light on interconnected biogeochemical processes in an aquifer system.</title>
        <authorList>
            <person name="Anantharaman K."/>
            <person name="Brown C.T."/>
            <person name="Hug L.A."/>
            <person name="Sharon I."/>
            <person name="Castelle C.J."/>
            <person name="Probst A.J."/>
            <person name="Thomas B.C."/>
            <person name="Singh A."/>
            <person name="Wilkins M.J."/>
            <person name="Karaoz U."/>
            <person name="Brodie E.L."/>
            <person name="Williams K.H."/>
            <person name="Hubbard S.S."/>
            <person name="Banfield J.F."/>
        </authorList>
    </citation>
    <scope>NUCLEOTIDE SEQUENCE [LARGE SCALE GENOMIC DNA]</scope>
</reference>
<dbReference type="InterPro" id="IPR002847">
    <property type="entry name" value="F420-0_gamma-glut_ligase-dom"/>
</dbReference>
<dbReference type="Proteomes" id="UP000177169">
    <property type="component" value="Unassembled WGS sequence"/>
</dbReference>
<feature type="domain" description="Coenzyme F420:L-glutamate ligase-like" evidence="1">
    <location>
        <begin position="13"/>
        <end position="205"/>
    </location>
</feature>
<comment type="caution">
    <text evidence="2">The sequence shown here is derived from an EMBL/GenBank/DDBJ whole genome shotgun (WGS) entry which is preliminary data.</text>
</comment>
<gene>
    <name evidence="2" type="ORF">A3D01_06360</name>
</gene>
<accession>A0A1F7Z2S0</accession>
<dbReference type="PANTHER" id="PTHR47917:SF1">
    <property type="entry name" value="COENZYME F420:L-GLUTAMATE LIGASE"/>
    <property type="match status" value="1"/>
</dbReference>
<dbReference type="GO" id="GO:0052618">
    <property type="term" value="F:coenzyme F420-0:L-glutamate ligase activity"/>
    <property type="evidence" value="ECO:0007669"/>
    <property type="project" value="TreeGrafter"/>
</dbReference>
<protein>
    <recommendedName>
        <fullName evidence="1">Coenzyme F420:L-glutamate ligase-like domain-containing protein</fullName>
    </recommendedName>
</protein>
<dbReference type="PANTHER" id="PTHR47917">
    <property type="match status" value="1"/>
</dbReference>
<dbReference type="STRING" id="1802505.A3D01_06360"/>